<dbReference type="AlphaFoldDB" id="A0A392SS39"/>
<accession>A0A392SS39</accession>
<evidence type="ECO:0000313" key="3">
    <source>
        <dbReference type="Proteomes" id="UP000265520"/>
    </source>
</evidence>
<evidence type="ECO:0000313" key="2">
    <source>
        <dbReference type="EMBL" id="MCI51227.1"/>
    </source>
</evidence>
<feature type="region of interest" description="Disordered" evidence="1">
    <location>
        <begin position="1"/>
        <end position="40"/>
    </location>
</feature>
<keyword evidence="3" id="KW-1185">Reference proteome</keyword>
<feature type="non-terminal residue" evidence="2">
    <location>
        <position position="40"/>
    </location>
</feature>
<name>A0A392SS39_9FABA</name>
<sequence>MNSAALSGGTSMGLPSMGQAPVAMHMSNMISSGTTSSGPT</sequence>
<proteinExistence type="predicted"/>
<dbReference type="Proteomes" id="UP000265520">
    <property type="component" value="Unassembled WGS sequence"/>
</dbReference>
<reference evidence="2 3" key="1">
    <citation type="journal article" date="2018" name="Front. Plant Sci.">
        <title>Red Clover (Trifolium pratense) and Zigzag Clover (T. medium) - A Picture of Genomic Similarities and Differences.</title>
        <authorList>
            <person name="Dluhosova J."/>
            <person name="Istvanek J."/>
            <person name="Nedelnik J."/>
            <person name="Repkova J."/>
        </authorList>
    </citation>
    <scope>NUCLEOTIDE SEQUENCE [LARGE SCALE GENOMIC DNA]</scope>
    <source>
        <strain evidence="3">cv. 10/8</strain>
        <tissue evidence="2">Leaf</tissue>
    </source>
</reference>
<feature type="compositionally biased region" description="Polar residues" evidence="1">
    <location>
        <begin position="28"/>
        <end position="40"/>
    </location>
</feature>
<evidence type="ECO:0000256" key="1">
    <source>
        <dbReference type="SAM" id="MobiDB-lite"/>
    </source>
</evidence>
<dbReference type="EMBL" id="LXQA010428761">
    <property type="protein sequence ID" value="MCI51227.1"/>
    <property type="molecule type" value="Genomic_DNA"/>
</dbReference>
<organism evidence="2 3">
    <name type="scientific">Trifolium medium</name>
    <dbReference type="NCBI Taxonomy" id="97028"/>
    <lineage>
        <taxon>Eukaryota</taxon>
        <taxon>Viridiplantae</taxon>
        <taxon>Streptophyta</taxon>
        <taxon>Embryophyta</taxon>
        <taxon>Tracheophyta</taxon>
        <taxon>Spermatophyta</taxon>
        <taxon>Magnoliopsida</taxon>
        <taxon>eudicotyledons</taxon>
        <taxon>Gunneridae</taxon>
        <taxon>Pentapetalae</taxon>
        <taxon>rosids</taxon>
        <taxon>fabids</taxon>
        <taxon>Fabales</taxon>
        <taxon>Fabaceae</taxon>
        <taxon>Papilionoideae</taxon>
        <taxon>50 kb inversion clade</taxon>
        <taxon>NPAAA clade</taxon>
        <taxon>Hologalegina</taxon>
        <taxon>IRL clade</taxon>
        <taxon>Trifolieae</taxon>
        <taxon>Trifolium</taxon>
    </lineage>
</organism>
<protein>
    <submittedName>
        <fullName evidence="2">Mediator of RNA polymerase II transcription subunit 25-like</fullName>
    </submittedName>
</protein>
<comment type="caution">
    <text evidence="2">The sequence shown here is derived from an EMBL/GenBank/DDBJ whole genome shotgun (WGS) entry which is preliminary data.</text>
</comment>